<keyword evidence="2" id="KW-1185">Reference proteome</keyword>
<proteinExistence type="predicted"/>
<gene>
    <name evidence="1" type="primary">AVEN_158924_1</name>
    <name evidence="1" type="ORF">TNIN_165231</name>
</gene>
<evidence type="ECO:0000313" key="1">
    <source>
        <dbReference type="EMBL" id="GFY48708.1"/>
    </source>
</evidence>
<sequence>MGPRGPESARQTEAVIQITPLQQAAQINSNPTPIGKPIIPSGNNSDIKALLATTIQCLIQLLNAMNTAPTIANNFDKTRLQKILWKTSKTSTKIYELRTGTASVPYLATNILQQLALDEEKNFPLASKVLLQDFYMDDCLSGSSESTEFETLLLELKQLLQRGRRTLHKWCTNLSPTTAQEEYPLDRNSEEIQLTRKVISALKMQIESVQLWSDSTIILAWINIPPNQLKTFVGNRVSQIQQLFKDFQWKHISSDVNPADVLSRGQDVKRTCS</sequence>
<accession>A0A8X7BZG7</accession>
<protein>
    <submittedName>
        <fullName evidence="1">DUF1758 domain-containing protein</fullName>
    </submittedName>
</protein>
<dbReference type="PANTHER" id="PTHR47331">
    <property type="entry name" value="PHD-TYPE DOMAIN-CONTAINING PROTEIN"/>
    <property type="match status" value="1"/>
</dbReference>
<dbReference type="EMBL" id="BMAV01006627">
    <property type="protein sequence ID" value="GFY48708.1"/>
    <property type="molecule type" value="Genomic_DNA"/>
</dbReference>
<reference evidence="1" key="1">
    <citation type="submission" date="2020-08" db="EMBL/GenBank/DDBJ databases">
        <title>Multicomponent nature underlies the extraordinary mechanical properties of spider dragline silk.</title>
        <authorList>
            <person name="Kono N."/>
            <person name="Nakamura H."/>
            <person name="Mori M."/>
            <person name="Yoshida Y."/>
            <person name="Ohtoshi R."/>
            <person name="Malay A.D."/>
            <person name="Moran D.A.P."/>
            <person name="Tomita M."/>
            <person name="Numata K."/>
            <person name="Arakawa K."/>
        </authorList>
    </citation>
    <scope>NUCLEOTIDE SEQUENCE</scope>
</reference>
<evidence type="ECO:0000313" key="2">
    <source>
        <dbReference type="Proteomes" id="UP000886998"/>
    </source>
</evidence>
<dbReference type="PANTHER" id="PTHR47331:SF1">
    <property type="entry name" value="GAG-LIKE PROTEIN"/>
    <property type="match status" value="1"/>
</dbReference>
<dbReference type="AlphaFoldDB" id="A0A8X7BZG7"/>
<dbReference type="OrthoDB" id="8057024at2759"/>
<comment type="caution">
    <text evidence="1">The sequence shown here is derived from an EMBL/GenBank/DDBJ whole genome shotgun (WGS) entry which is preliminary data.</text>
</comment>
<organism evidence="1 2">
    <name type="scientific">Trichonephila inaurata madagascariensis</name>
    <dbReference type="NCBI Taxonomy" id="2747483"/>
    <lineage>
        <taxon>Eukaryota</taxon>
        <taxon>Metazoa</taxon>
        <taxon>Ecdysozoa</taxon>
        <taxon>Arthropoda</taxon>
        <taxon>Chelicerata</taxon>
        <taxon>Arachnida</taxon>
        <taxon>Araneae</taxon>
        <taxon>Araneomorphae</taxon>
        <taxon>Entelegynae</taxon>
        <taxon>Araneoidea</taxon>
        <taxon>Nephilidae</taxon>
        <taxon>Trichonephila</taxon>
        <taxon>Trichonephila inaurata</taxon>
    </lineage>
</organism>
<name>A0A8X7BZG7_9ARAC</name>
<dbReference type="Proteomes" id="UP000886998">
    <property type="component" value="Unassembled WGS sequence"/>
</dbReference>